<evidence type="ECO:0000256" key="6">
    <source>
        <dbReference type="ARBA" id="ARBA00029447"/>
    </source>
</evidence>
<accession>A0ABT7E2W1</accession>
<sequence length="676" mass="72370">MFGAVLNPVVQLSRQLTFRLKFLLIFLLSVLPSAVLITHATLQNYQAIQRDKLEQTGGRYLKGFTPLANAMALHRGSAGAVLAGNQQMEGVRAKAEAKVDEGVRYLQSETALMHAEQWDKKSRQIAQDWQALKAGWQKLTPGESFAAHNGLMRQINEYRHHIAGDTGLLLDPETDTYYMVVTLVDQLPLLRDRVGQARGSIAGMAGSAADDRARGYIDGLLNRDITAIVSRIDNDMELLEDTYPEQAAKLLQQWGPAKQGIEAIIADARKQILQDGKSGPELAGYFDRLSAALDGLDGFDTLLYKTAIEERLRDRIASGWATLLREIGVSLAVMLGVTWLIIGFARDLMQRAVQVERDMAAIADGDFTKSPDTRGHDELSHIAASAAQLTARLGATLREVQHSAREVMSAASNIATISNQVASSTSEQSNAASAMASAVQQLTVSIAHMANNAQDAHRLSSDSGRASADGGEVIQRTLGSMERIAETVRNASGSVQVLGQDAQSINSIVNVIKEIADQTNLLALNAAIEAARAGESGRGFSVVADEVRKLAERTAVSTRQIAEMIDRIQHGTSGVVSGMGQGVAQVESGVELASQAGAAIAQIREGSGRVVEVVAEITSSLTEQSAVANEVAGKVETIAQMSEQNTRAAESSAATAQQLRGLALGLEQRVAVFRFA</sequence>
<evidence type="ECO:0000259" key="10">
    <source>
        <dbReference type="PROSITE" id="PS50885"/>
    </source>
</evidence>
<evidence type="ECO:0000256" key="8">
    <source>
        <dbReference type="SAM" id="Phobius"/>
    </source>
</evidence>
<dbReference type="PANTHER" id="PTHR32089:SF119">
    <property type="entry name" value="METHYL-ACCEPTING CHEMOTAXIS PROTEIN CTPL"/>
    <property type="match status" value="1"/>
</dbReference>
<keyword evidence="3 8" id="KW-1133">Transmembrane helix</keyword>
<dbReference type="InterPro" id="IPR004090">
    <property type="entry name" value="Chemotax_Me-accpt_rcpt"/>
</dbReference>
<evidence type="ECO:0000313" key="12">
    <source>
        <dbReference type="Proteomes" id="UP001172778"/>
    </source>
</evidence>
<feature type="domain" description="Methyl-accepting transducer" evidence="9">
    <location>
        <begin position="403"/>
        <end position="639"/>
    </location>
</feature>
<evidence type="ECO:0000256" key="2">
    <source>
        <dbReference type="ARBA" id="ARBA00022692"/>
    </source>
</evidence>
<proteinExistence type="inferred from homology"/>
<keyword evidence="4 8" id="KW-0472">Membrane</keyword>
<dbReference type="CDD" id="cd11386">
    <property type="entry name" value="MCP_signal"/>
    <property type="match status" value="1"/>
</dbReference>
<evidence type="ECO:0000256" key="4">
    <source>
        <dbReference type="ARBA" id="ARBA00023136"/>
    </source>
</evidence>
<name>A0ABT7E2W1_9NEIS</name>
<dbReference type="InterPro" id="IPR003660">
    <property type="entry name" value="HAMP_dom"/>
</dbReference>
<dbReference type="Pfam" id="PF00015">
    <property type="entry name" value="MCPsignal"/>
    <property type="match status" value="1"/>
</dbReference>
<evidence type="ECO:0000256" key="3">
    <source>
        <dbReference type="ARBA" id="ARBA00022989"/>
    </source>
</evidence>
<dbReference type="Gene3D" id="1.10.287.950">
    <property type="entry name" value="Methyl-accepting chemotaxis protein"/>
    <property type="match status" value="1"/>
</dbReference>
<dbReference type="PROSITE" id="PS50885">
    <property type="entry name" value="HAMP"/>
    <property type="match status" value="1"/>
</dbReference>
<keyword evidence="12" id="KW-1185">Reference proteome</keyword>
<feature type="transmembrane region" description="Helical" evidence="8">
    <location>
        <begin position="323"/>
        <end position="345"/>
    </location>
</feature>
<dbReference type="InterPro" id="IPR004089">
    <property type="entry name" value="MCPsignal_dom"/>
</dbReference>
<dbReference type="Proteomes" id="UP001172778">
    <property type="component" value="Unassembled WGS sequence"/>
</dbReference>
<dbReference type="PRINTS" id="PR00260">
    <property type="entry name" value="CHEMTRNSDUCR"/>
</dbReference>
<dbReference type="PANTHER" id="PTHR32089">
    <property type="entry name" value="METHYL-ACCEPTING CHEMOTAXIS PROTEIN MCPB"/>
    <property type="match status" value="1"/>
</dbReference>
<feature type="transmembrane region" description="Helical" evidence="8">
    <location>
        <begin position="20"/>
        <end position="42"/>
    </location>
</feature>
<protein>
    <submittedName>
        <fullName evidence="11">Methyl-accepting chemotaxis protein</fullName>
    </submittedName>
</protein>
<dbReference type="SUPFAM" id="SSF58104">
    <property type="entry name" value="Methyl-accepting chemotaxis protein (MCP) signaling domain"/>
    <property type="match status" value="1"/>
</dbReference>
<dbReference type="RefSeq" id="WP_284102903.1">
    <property type="nucleotide sequence ID" value="NZ_JARRAF010000042.1"/>
</dbReference>
<gene>
    <name evidence="11" type="ORF">PZA18_21300</name>
</gene>
<dbReference type="EMBL" id="JARRAF010000042">
    <property type="protein sequence ID" value="MDK2126584.1"/>
    <property type="molecule type" value="Genomic_DNA"/>
</dbReference>
<evidence type="ECO:0000256" key="1">
    <source>
        <dbReference type="ARBA" id="ARBA00004141"/>
    </source>
</evidence>
<dbReference type="SMART" id="SM00283">
    <property type="entry name" value="MA"/>
    <property type="match status" value="1"/>
</dbReference>
<comment type="caution">
    <text evidence="11">The sequence shown here is derived from an EMBL/GenBank/DDBJ whole genome shotgun (WGS) entry which is preliminary data.</text>
</comment>
<dbReference type="PROSITE" id="PS50111">
    <property type="entry name" value="CHEMOTAXIS_TRANSDUC_2"/>
    <property type="match status" value="1"/>
</dbReference>
<evidence type="ECO:0000256" key="7">
    <source>
        <dbReference type="PROSITE-ProRule" id="PRU00284"/>
    </source>
</evidence>
<feature type="domain" description="HAMP" evidence="10">
    <location>
        <begin position="346"/>
        <end position="398"/>
    </location>
</feature>
<comment type="subcellular location">
    <subcellularLocation>
        <location evidence="1">Membrane</location>
        <topology evidence="1">Multi-pass membrane protein</topology>
    </subcellularLocation>
</comment>
<comment type="similarity">
    <text evidence="6">Belongs to the methyl-accepting chemotaxis (MCP) protein family.</text>
</comment>
<keyword evidence="5 7" id="KW-0807">Transducer</keyword>
<reference evidence="11" key="1">
    <citation type="submission" date="2023-03" db="EMBL/GenBank/DDBJ databases">
        <title>Chitinimonas shenzhenensis gen. nov., sp. nov., a novel member of family Burkholderiaceae isolated from activated sludge collected in Shen Zhen, China.</title>
        <authorList>
            <person name="Wang X."/>
        </authorList>
    </citation>
    <scope>NUCLEOTIDE SEQUENCE</scope>
    <source>
        <strain evidence="11">DQS-5</strain>
    </source>
</reference>
<evidence type="ECO:0000259" key="9">
    <source>
        <dbReference type="PROSITE" id="PS50111"/>
    </source>
</evidence>
<organism evidence="11 12">
    <name type="scientific">Parachitinimonas caeni</name>
    <dbReference type="NCBI Taxonomy" id="3031301"/>
    <lineage>
        <taxon>Bacteria</taxon>
        <taxon>Pseudomonadati</taxon>
        <taxon>Pseudomonadota</taxon>
        <taxon>Betaproteobacteria</taxon>
        <taxon>Neisseriales</taxon>
        <taxon>Chitinibacteraceae</taxon>
        <taxon>Parachitinimonas</taxon>
    </lineage>
</organism>
<evidence type="ECO:0000256" key="5">
    <source>
        <dbReference type="ARBA" id="ARBA00023224"/>
    </source>
</evidence>
<keyword evidence="2 8" id="KW-0812">Transmembrane</keyword>
<evidence type="ECO:0000313" key="11">
    <source>
        <dbReference type="EMBL" id="MDK2126584.1"/>
    </source>
</evidence>